<feature type="non-terminal residue" evidence="15">
    <location>
        <position position="608"/>
    </location>
</feature>
<comment type="similarity">
    <text evidence="4">Belongs to the cytochrome P450 family.</text>
</comment>
<keyword evidence="12 13" id="KW-0472">Membrane</keyword>
<gene>
    <name evidence="15" type="ORF">DBV15_03701</name>
</gene>
<evidence type="ECO:0000256" key="11">
    <source>
        <dbReference type="ARBA" id="ARBA00023033"/>
    </source>
</evidence>
<sequence>MSRIAMVLAELVGVFIIALSIVYIYYKFVIFNFWRKRSVFYIEPVVPTGNITALITGKKQIGEYLYINIYARFHDRGLYYNEMIDPLSGHLFLMPGKKWRNMRVKMTPTFTSGKIKQMFSIVKESGEELAKYLENKAQMRDSVEMKDIFARYSTDVIMSTAFGIKSNSIEEPNNEYRMKGKKVVEANSFWIALFLFTPKIMDFFSIPTVDRHIASFYINMFRENVEYRQAHNIVRHDFMNLLIQLMERGYVDPDDGKKATTESSTVNKLTLTEATAQSFIFFTAGFETSSTTATFTLYELAQHHDIQDKVQQEIDEILTKHGGLTYDAINEMTYLHKVTMRKYPPLPVLNRICTKEIDLPTTNIRVPKGTLITIPDRRAFGIYLFYKPTLVIADFDLIRVVLTKEYASSHNRGMYYNEKIDPLWRNLRAKMTPTFTLGKIKQTFPIVKECSEGLEKYLESKAQMRDTVEMKDIFARVMSYMRIMRLIDAMRNGIASLNCPLKDVRLSCLMTTFLARASLIASQPLHPLYSPLHTFLMAKTALDLNTKPELLQLLHSSHVEHNAHRHWILQNIRDGMKEENDVNVALKCVLFKILLDFHTCALSDTKTK</sequence>
<keyword evidence="13" id="KW-1133">Transmembrane helix</keyword>
<dbReference type="InterPro" id="IPR002402">
    <property type="entry name" value="Cyt_P450_E_grp-II"/>
</dbReference>
<dbReference type="InterPro" id="IPR001128">
    <property type="entry name" value="Cyt_P450"/>
</dbReference>
<dbReference type="Proteomes" id="UP000310200">
    <property type="component" value="Unassembled WGS sequence"/>
</dbReference>
<evidence type="ECO:0000256" key="5">
    <source>
        <dbReference type="ARBA" id="ARBA00022617"/>
    </source>
</evidence>
<evidence type="ECO:0000256" key="6">
    <source>
        <dbReference type="ARBA" id="ARBA00022723"/>
    </source>
</evidence>
<evidence type="ECO:0000256" key="4">
    <source>
        <dbReference type="ARBA" id="ARBA00010617"/>
    </source>
</evidence>
<keyword evidence="10" id="KW-0408">Iron</keyword>
<evidence type="ECO:0000256" key="1">
    <source>
        <dbReference type="ARBA" id="ARBA00001971"/>
    </source>
</evidence>
<feature type="domain" description="URB1 C-terminal" evidence="14">
    <location>
        <begin position="481"/>
        <end position="608"/>
    </location>
</feature>
<evidence type="ECO:0000256" key="3">
    <source>
        <dbReference type="ARBA" id="ARBA00004406"/>
    </source>
</evidence>
<keyword evidence="9" id="KW-0560">Oxidoreductase</keyword>
<evidence type="ECO:0000259" key="14">
    <source>
        <dbReference type="Pfam" id="PF16201"/>
    </source>
</evidence>
<dbReference type="GO" id="GO:0020037">
    <property type="term" value="F:heme binding"/>
    <property type="evidence" value="ECO:0007669"/>
    <property type="project" value="InterPro"/>
</dbReference>
<keyword evidence="8" id="KW-0492">Microsome</keyword>
<dbReference type="GO" id="GO:0016705">
    <property type="term" value="F:oxidoreductase activity, acting on paired donors, with incorporation or reduction of molecular oxygen"/>
    <property type="evidence" value="ECO:0007669"/>
    <property type="project" value="InterPro"/>
</dbReference>
<evidence type="ECO:0000256" key="12">
    <source>
        <dbReference type="ARBA" id="ARBA00023136"/>
    </source>
</evidence>
<evidence type="ECO:0000256" key="8">
    <source>
        <dbReference type="ARBA" id="ARBA00022848"/>
    </source>
</evidence>
<evidence type="ECO:0000256" key="13">
    <source>
        <dbReference type="SAM" id="Phobius"/>
    </source>
</evidence>
<dbReference type="PRINTS" id="PR00464">
    <property type="entry name" value="EP450II"/>
</dbReference>
<dbReference type="EMBL" id="QBLH01002718">
    <property type="protein sequence ID" value="TGZ47646.1"/>
    <property type="molecule type" value="Genomic_DNA"/>
</dbReference>
<dbReference type="Pfam" id="PF16201">
    <property type="entry name" value="NopRA1"/>
    <property type="match status" value="1"/>
</dbReference>
<proteinExistence type="inferred from homology"/>
<dbReference type="GO" id="GO:0005506">
    <property type="term" value="F:iron ion binding"/>
    <property type="evidence" value="ECO:0007669"/>
    <property type="project" value="InterPro"/>
</dbReference>
<evidence type="ECO:0000313" key="15">
    <source>
        <dbReference type="EMBL" id="TGZ47646.1"/>
    </source>
</evidence>
<comment type="cofactor">
    <cofactor evidence="1">
        <name>heme</name>
        <dbReference type="ChEBI" id="CHEBI:30413"/>
    </cofactor>
</comment>
<dbReference type="GO" id="GO:0005789">
    <property type="term" value="C:endoplasmic reticulum membrane"/>
    <property type="evidence" value="ECO:0007669"/>
    <property type="project" value="UniProtKB-SubCell"/>
</dbReference>
<protein>
    <submittedName>
        <fullName evidence="15">Putative cytochrome P450 6a20</fullName>
    </submittedName>
</protein>
<comment type="caution">
    <text evidence="15">The sequence shown here is derived from an EMBL/GenBank/DDBJ whole genome shotgun (WGS) entry which is preliminary data.</text>
</comment>
<evidence type="ECO:0000313" key="16">
    <source>
        <dbReference type="Proteomes" id="UP000310200"/>
    </source>
</evidence>
<dbReference type="AlphaFoldDB" id="A0A4S2KFG6"/>
<evidence type="ECO:0000256" key="9">
    <source>
        <dbReference type="ARBA" id="ARBA00023002"/>
    </source>
</evidence>
<dbReference type="STRING" id="300112.A0A4S2KFG6"/>
<keyword evidence="7" id="KW-0256">Endoplasmic reticulum</keyword>
<organism evidence="15 16">
    <name type="scientific">Temnothorax longispinosus</name>
    <dbReference type="NCBI Taxonomy" id="300112"/>
    <lineage>
        <taxon>Eukaryota</taxon>
        <taxon>Metazoa</taxon>
        <taxon>Ecdysozoa</taxon>
        <taxon>Arthropoda</taxon>
        <taxon>Hexapoda</taxon>
        <taxon>Insecta</taxon>
        <taxon>Pterygota</taxon>
        <taxon>Neoptera</taxon>
        <taxon>Endopterygota</taxon>
        <taxon>Hymenoptera</taxon>
        <taxon>Apocrita</taxon>
        <taxon>Aculeata</taxon>
        <taxon>Formicoidea</taxon>
        <taxon>Formicidae</taxon>
        <taxon>Myrmicinae</taxon>
        <taxon>Temnothorax</taxon>
    </lineage>
</organism>
<dbReference type="InterPro" id="IPR032436">
    <property type="entry name" value="URB1_C"/>
</dbReference>
<accession>A0A4S2KFG6</accession>
<dbReference type="CDD" id="cd11056">
    <property type="entry name" value="CYP6-like"/>
    <property type="match status" value="1"/>
</dbReference>
<name>A0A4S2KFG6_9HYME</name>
<evidence type="ECO:0000256" key="7">
    <source>
        <dbReference type="ARBA" id="ARBA00022824"/>
    </source>
</evidence>
<dbReference type="SUPFAM" id="SSF48264">
    <property type="entry name" value="Cytochrome P450"/>
    <property type="match status" value="2"/>
</dbReference>
<reference evidence="15 16" key="1">
    <citation type="journal article" date="2019" name="Philos. Trans. R. Soc. Lond., B, Biol. Sci.">
        <title>Ant behaviour and brain gene expression of defending hosts depend on the ecological success of the intruding social parasite.</title>
        <authorList>
            <person name="Kaur R."/>
            <person name="Stoldt M."/>
            <person name="Jongepier E."/>
            <person name="Feldmeyer B."/>
            <person name="Menzel F."/>
            <person name="Bornberg-Bauer E."/>
            <person name="Foitzik S."/>
        </authorList>
    </citation>
    <scope>NUCLEOTIDE SEQUENCE [LARGE SCALE GENOMIC DNA]</scope>
    <source>
        <tissue evidence="15">Whole body</tissue>
    </source>
</reference>
<keyword evidence="13" id="KW-0812">Transmembrane</keyword>
<keyword evidence="11" id="KW-0503">Monooxygenase</keyword>
<dbReference type="Gene3D" id="1.10.630.10">
    <property type="entry name" value="Cytochrome P450"/>
    <property type="match status" value="2"/>
</dbReference>
<keyword evidence="16" id="KW-1185">Reference proteome</keyword>
<dbReference type="PANTHER" id="PTHR24292">
    <property type="entry name" value="CYTOCHROME P450"/>
    <property type="match status" value="1"/>
</dbReference>
<dbReference type="InterPro" id="IPR050476">
    <property type="entry name" value="Insect_CytP450_Detox"/>
</dbReference>
<dbReference type="Pfam" id="PF00067">
    <property type="entry name" value="p450"/>
    <property type="match status" value="2"/>
</dbReference>
<keyword evidence="6" id="KW-0479">Metal-binding</keyword>
<dbReference type="InterPro" id="IPR036396">
    <property type="entry name" value="Cyt_P450_sf"/>
</dbReference>
<keyword evidence="5" id="KW-0349">Heme</keyword>
<dbReference type="PANTHER" id="PTHR24292:SF54">
    <property type="entry name" value="CYP9F3-RELATED"/>
    <property type="match status" value="1"/>
</dbReference>
<evidence type="ECO:0000256" key="10">
    <source>
        <dbReference type="ARBA" id="ARBA00023004"/>
    </source>
</evidence>
<comment type="subcellular location">
    <subcellularLocation>
        <location evidence="3">Endoplasmic reticulum membrane</location>
        <topology evidence="3">Peripheral membrane protein</topology>
    </subcellularLocation>
    <subcellularLocation>
        <location evidence="2">Microsome membrane</location>
        <topology evidence="2">Peripheral membrane protein</topology>
    </subcellularLocation>
</comment>
<dbReference type="GO" id="GO:0004497">
    <property type="term" value="F:monooxygenase activity"/>
    <property type="evidence" value="ECO:0007669"/>
    <property type="project" value="UniProtKB-KW"/>
</dbReference>
<feature type="transmembrane region" description="Helical" evidence="13">
    <location>
        <begin position="7"/>
        <end position="26"/>
    </location>
</feature>
<evidence type="ECO:0000256" key="2">
    <source>
        <dbReference type="ARBA" id="ARBA00004174"/>
    </source>
</evidence>